<organism evidence="4 5">
    <name type="scientific">Streptomyces rectiviolaceus</name>
    <dbReference type="NCBI Taxonomy" id="332591"/>
    <lineage>
        <taxon>Bacteria</taxon>
        <taxon>Bacillati</taxon>
        <taxon>Actinomycetota</taxon>
        <taxon>Actinomycetes</taxon>
        <taxon>Kitasatosporales</taxon>
        <taxon>Streptomycetaceae</taxon>
        <taxon>Streptomyces</taxon>
    </lineage>
</organism>
<dbReference type="InterPro" id="IPR029058">
    <property type="entry name" value="AB_hydrolase_fold"/>
</dbReference>
<feature type="transmembrane region" description="Helical" evidence="1">
    <location>
        <begin position="159"/>
        <end position="179"/>
    </location>
</feature>
<evidence type="ECO:0000259" key="3">
    <source>
        <dbReference type="Pfam" id="PF15420"/>
    </source>
</evidence>
<keyword evidence="1" id="KW-0472">Membrane</keyword>
<sequence>MAKSIPGRADGEEPGPEGAWRRIVRIGRGGARRAGAIAAKPYWERPDPTYLVRRWPDLTAVCFGTVFFWLSLTPSLVPRPWLLQGVVGGITAAIGYGLGSAVSTVCRALFRWRPGEKARARLWQAYWVLGLVLTVWLITESDHAQRRLRELQGLPPSMAWHTPVIMLIAVLLWALFLLVARGIRLGARRLIRALHRFVPLPVAIGLGLALSALIVTIGLRDVVFQRGVIDLADRIAYATNGGTREGIHKPVSPLVSGGPGSLMRWQDLGFQGRNFAGSTPTKEQITKYTGRPAKDPVRVYVSASAPEVFSSRDPFEAKARLAVRELERTGAFDRDVLAIAGTTGTGWVNADISEPLEYMHDGNTAIVAVQYSYLPSWVSFLVDKERAAQATSRLVDAVLAKWSALPEADRPKLVVTGESLGGFAIESSFDGVDDLLARTDGALIVGTPNFAPMSREIRDHRDAGSPVWRPLYDGGRNVRFAQFPERDLRRPSPDAAWDRSRVVYLQNASDPVVWWSSDLFLHRPQWLDDPLGPDITPAIRWFPVVTFWQTSVDMAVSYGVEAPHGHRYGTGPVDGWAAIVPREGWTGDDTERLRRHMEEREAPY</sequence>
<feature type="domain" description="Alpha/beta-hydrolase catalytic" evidence="2">
    <location>
        <begin position="298"/>
        <end position="593"/>
    </location>
</feature>
<dbReference type="Proteomes" id="UP001501637">
    <property type="component" value="Unassembled WGS sequence"/>
</dbReference>
<gene>
    <name evidence="4" type="ORF">GCM10010449_73000</name>
</gene>
<feature type="domain" description="Alpha/beta-hydrolase N-terminal" evidence="3">
    <location>
        <begin position="72"/>
        <end position="280"/>
    </location>
</feature>
<proteinExistence type="predicted"/>
<feature type="transmembrane region" description="Helical" evidence="1">
    <location>
        <begin position="89"/>
        <end position="110"/>
    </location>
</feature>
<comment type="caution">
    <text evidence="4">The sequence shown here is derived from an EMBL/GenBank/DDBJ whole genome shotgun (WGS) entry which is preliminary data.</text>
</comment>
<dbReference type="InterPro" id="IPR027788">
    <property type="entry name" value="Alpha/beta-hydrolase_N_dom"/>
</dbReference>
<feature type="transmembrane region" description="Helical" evidence="1">
    <location>
        <begin position="200"/>
        <end position="219"/>
    </location>
</feature>
<keyword evidence="5" id="KW-1185">Reference proteome</keyword>
<keyword evidence="1" id="KW-0812">Transmembrane</keyword>
<dbReference type="EMBL" id="BAAAUG010000173">
    <property type="protein sequence ID" value="GAA3142740.1"/>
    <property type="molecule type" value="Genomic_DNA"/>
</dbReference>
<evidence type="ECO:0000256" key="1">
    <source>
        <dbReference type="SAM" id="Phobius"/>
    </source>
</evidence>
<evidence type="ECO:0000259" key="2">
    <source>
        <dbReference type="Pfam" id="PF10081"/>
    </source>
</evidence>
<reference evidence="5" key="1">
    <citation type="journal article" date="2019" name="Int. J. Syst. Evol. Microbiol.">
        <title>The Global Catalogue of Microorganisms (GCM) 10K type strain sequencing project: providing services to taxonomists for standard genome sequencing and annotation.</title>
        <authorList>
            <consortium name="The Broad Institute Genomics Platform"/>
            <consortium name="The Broad Institute Genome Sequencing Center for Infectious Disease"/>
            <person name="Wu L."/>
            <person name="Ma J."/>
        </authorList>
    </citation>
    <scope>NUCLEOTIDE SEQUENCE [LARGE SCALE GENOMIC DNA]</scope>
    <source>
        <strain evidence="5">JCM 9092</strain>
    </source>
</reference>
<dbReference type="SUPFAM" id="SSF53474">
    <property type="entry name" value="alpha/beta-Hydrolases"/>
    <property type="match status" value="1"/>
</dbReference>
<name>A0ABP6NDB0_9ACTN</name>
<evidence type="ECO:0000313" key="5">
    <source>
        <dbReference type="Proteomes" id="UP001501637"/>
    </source>
</evidence>
<protein>
    <submittedName>
        <fullName evidence="4">Alpha/beta-hydrolase family protein</fullName>
    </submittedName>
</protein>
<dbReference type="Pfam" id="PF10081">
    <property type="entry name" value="Abhydrolase_9"/>
    <property type="match status" value="1"/>
</dbReference>
<dbReference type="Pfam" id="PF15420">
    <property type="entry name" value="Abhydrolase_9_N"/>
    <property type="match status" value="1"/>
</dbReference>
<dbReference type="InterPro" id="IPR027787">
    <property type="entry name" value="Alpha/beta-hydrolase_catalytic"/>
</dbReference>
<evidence type="ECO:0000313" key="4">
    <source>
        <dbReference type="EMBL" id="GAA3142740.1"/>
    </source>
</evidence>
<feature type="transmembrane region" description="Helical" evidence="1">
    <location>
        <begin position="58"/>
        <end position="77"/>
    </location>
</feature>
<keyword evidence="1" id="KW-1133">Transmembrane helix</keyword>
<feature type="transmembrane region" description="Helical" evidence="1">
    <location>
        <begin position="122"/>
        <end position="139"/>
    </location>
</feature>
<accession>A0ABP6NDB0</accession>